<name>A0A7S1N227_9EUGL</name>
<feature type="coiled-coil region" evidence="1">
    <location>
        <begin position="313"/>
        <end position="380"/>
    </location>
</feature>
<gene>
    <name evidence="3" type="ORF">EGYM00392_LOCUS3033</name>
</gene>
<evidence type="ECO:0000256" key="1">
    <source>
        <dbReference type="SAM" id="Coils"/>
    </source>
</evidence>
<reference evidence="3" key="1">
    <citation type="submission" date="2021-01" db="EMBL/GenBank/DDBJ databases">
        <authorList>
            <person name="Corre E."/>
            <person name="Pelletier E."/>
            <person name="Niang G."/>
            <person name="Scheremetjew M."/>
            <person name="Finn R."/>
            <person name="Kale V."/>
            <person name="Holt S."/>
            <person name="Cochrane G."/>
            <person name="Meng A."/>
            <person name="Brown T."/>
            <person name="Cohen L."/>
        </authorList>
    </citation>
    <scope>NUCLEOTIDE SEQUENCE</scope>
    <source>
        <strain evidence="3">NIES-381</strain>
    </source>
</reference>
<feature type="region of interest" description="Disordered" evidence="2">
    <location>
        <begin position="656"/>
        <end position="690"/>
    </location>
</feature>
<protein>
    <submittedName>
        <fullName evidence="3">Uncharacterized protein</fullName>
    </submittedName>
</protein>
<dbReference type="EMBL" id="HBGA01008479">
    <property type="protein sequence ID" value="CAD8991987.1"/>
    <property type="molecule type" value="Transcribed_RNA"/>
</dbReference>
<dbReference type="AlphaFoldDB" id="A0A7S1N227"/>
<accession>A0A7S1N227</accession>
<feature type="coiled-coil region" evidence="1">
    <location>
        <begin position="84"/>
        <end position="139"/>
    </location>
</feature>
<feature type="compositionally biased region" description="Basic and acidic residues" evidence="2">
    <location>
        <begin position="39"/>
        <end position="49"/>
    </location>
</feature>
<organism evidence="3">
    <name type="scientific">Eutreptiella gymnastica</name>
    <dbReference type="NCBI Taxonomy" id="73025"/>
    <lineage>
        <taxon>Eukaryota</taxon>
        <taxon>Discoba</taxon>
        <taxon>Euglenozoa</taxon>
        <taxon>Euglenida</taxon>
        <taxon>Spirocuta</taxon>
        <taxon>Euglenophyceae</taxon>
        <taxon>Eutreptiales</taxon>
        <taxon>Eutreptiaceae</taxon>
        <taxon>Eutreptiella</taxon>
    </lineage>
</organism>
<feature type="compositionally biased region" description="Polar residues" evidence="2">
    <location>
        <begin position="656"/>
        <end position="687"/>
    </location>
</feature>
<feature type="region of interest" description="Disordered" evidence="2">
    <location>
        <begin position="34"/>
        <end position="61"/>
    </location>
</feature>
<evidence type="ECO:0000256" key="2">
    <source>
        <dbReference type="SAM" id="MobiDB-lite"/>
    </source>
</evidence>
<sequence>MEHPQEEHEQQDAAQAEVVIEAEGGRGLARFKALSKKAAKMEQDRKNEDGNNEDGNNNQGPKLAFANAVQEMMKRKDAALAETMMREELSVNKLRTRLNKLKEDLDVTMQEKREAQANVEDLRLELRNTNMTLDMTKTQLSAIRKAKGIPEPEDISQNVFFGQEKKMRDYYEKKYRQVYHELKNISQSNSKKWRPICEKVQEMNNDTRTLINSTRQVLAHSVNQMKLDIETAFTYANPEEWCQQGGCPSPHVSAEVVQDMHKHVNELTQATLALLQMVFIKDDSLGPLEDPGEITDNLNGRVQTQIAMTSKSIKALQKVKVALTKRMKEIEDEALVAAGADSETRIMELQETIAAMEAQTEADRQQIEDLKNAMAEMEGRSGGFSGTKPMCSSKSVQATVNMKSIGTATEAGKSGRGTRSLAVQTISVLEPVEDFSSFLTSVPDDRDRRASALCRDCEPQIQQAICANCNKPLECSIYVGSRPETTAAASSVKSPKSPVKSAPASPGKYSAAAEAMENMNELVQDMEEEKQELEDLGKPEAPKRNWWSKIPDEPRAVAAFEKWKQKRMEKLDHRRLLLASTVRVLQTLIVPILGRQNGTGIWKVVQQATQAEKLSSFKDQAAVTSISDMQPKLAHNAPQILSADRHQWPQADRNQYRTLSPNGRESTERTSPQLNSSFTSFPVQQGPRTLPSLKNDDLHVGWYSPKGGHRAQPPGLSRAVSGAPPRHHYGGVNSPYRQRAQPATLPSSFAAGGPDLSLSVGQIRSGFLTVHRPDLNMSI</sequence>
<evidence type="ECO:0000313" key="3">
    <source>
        <dbReference type="EMBL" id="CAD8991987.1"/>
    </source>
</evidence>
<keyword evidence="1" id="KW-0175">Coiled coil</keyword>
<feature type="coiled-coil region" evidence="1">
    <location>
        <begin position="509"/>
        <end position="536"/>
    </location>
</feature>
<proteinExistence type="predicted"/>